<name>C8XI80_NAKMY</name>
<dbReference type="Proteomes" id="UP000002218">
    <property type="component" value="Chromosome"/>
</dbReference>
<feature type="transmembrane region" description="Helical" evidence="1">
    <location>
        <begin position="12"/>
        <end position="32"/>
    </location>
</feature>
<proteinExistence type="predicted"/>
<dbReference type="KEGG" id="nml:Namu_2069"/>
<keyword evidence="1" id="KW-1133">Transmembrane helix</keyword>
<reference evidence="3" key="1">
    <citation type="submission" date="2009-09" db="EMBL/GenBank/DDBJ databases">
        <title>The complete genome of Nakamurella multipartita DSM 44233.</title>
        <authorList>
            <consortium name="US DOE Joint Genome Institute (JGI-PGF)"/>
            <person name="Lucas S."/>
            <person name="Copeland A."/>
            <person name="Lapidus A."/>
            <person name="Glavina del Rio T."/>
            <person name="Dalin E."/>
            <person name="Tice H."/>
            <person name="Bruce D."/>
            <person name="Goodwin L."/>
            <person name="Pitluck S."/>
            <person name="Kyrpides N."/>
            <person name="Mavromatis K."/>
            <person name="Ivanova N."/>
            <person name="Ovchinnikova G."/>
            <person name="Sims D."/>
            <person name="Meincke L."/>
            <person name="Brettin T."/>
            <person name="Detter J.C."/>
            <person name="Han C."/>
            <person name="Larimer F."/>
            <person name="Land M."/>
            <person name="Hauser L."/>
            <person name="Markowitz V."/>
            <person name="Cheng J.-F."/>
            <person name="Hugenholtz P."/>
            <person name="Woyke T."/>
            <person name="Wu D."/>
            <person name="Klenk H.-P."/>
            <person name="Eisen J.A."/>
        </authorList>
    </citation>
    <scope>NUCLEOTIDE SEQUENCE [LARGE SCALE GENOMIC DNA]</scope>
    <source>
        <strain evidence="3">ATCC 700099 / DSM 44233 / CIP 104796 / JCM 9543 / NBRC 105858 / Y-104</strain>
    </source>
</reference>
<evidence type="ECO:0000313" key="2">
    <source>
        <dbReference type="EMBL" id="ACV78449.1"/>
    </source>
</evidence>
<evidence type="ECO:0000256" key="1">
    <source>
        <dbReference type="SAM" id="Phobius"/>
    </source>
</evidence>
<reference evidence="2 3" key="2">
    <citation type="journal article" date="2010" name="Stand. Genomic Sci.">
        <title>Complete genome sequence of Nakamurella multipartita type strain (Y-104).</title>
        <authorList>
            <person name="Tice H."/>
            <person name="Mayilraj S."/>
            <person name="Sims D."/>
            <person name="Lapidus A."/>
            <person name="Nolan M."/>
            <person name="Lucas S."/>
            <person name="Glavina Del Rio T."/>
            <person name="Copeland A."/>
            <person name="Cheng J.F."/>
            <person name="Meincke L."/>
            <person name="Bruce D."/>
            <person name="Goodwin L."/>
            <person name="Pitluck S."/>
            <person name="Ivanova N."/>
            <person name="Mavromatis K."/>
            <person name="Ovchinnikova G."/>
            <person name="Pati A."/>
            <person name="Chen A."/>
            <person name="Palaniappan K."/>
            <person name="Land M."/>
            <person name="Hauser L."/>
            <person name="Chang Y.J."/>
            <person name="Jeffries C.D."/>
            <person name="Detter J.C."/>
            <person name="Brettin T."/>
            <person name="Rohde M."/>
            <person name="Goker M."/>
            <person name="Bristow J."/>
            <person name="Eisen J.A."/>
            <person name="Markowitz V."/>
            <person name="Hugenholtz P."/>
            <person name="Kyrpides N.C."/>
            <person name="Klenk H.P."/>
            <person name="Chen F."/>
        </authorList>
    </citation>
    <scope>NUCLEOTIDE SEQUENCE [LARGE SCALE GENOMIC DNA]</scope>
    <source>
        <strain evidence="3">ATCC 700099 / DSM 44233 / CIP 104796 / JCM 9543 / NBRC 105858 / Y-104</strain>
    </source>
</reference>
<keyword evidence="3" id="KW-1185">Reference proteome</keyword>
<gene>
    <name evidence="2" type="ordered locus">Namu_2069</name>
</gene>
<protein>
    <submittedName>
        <fullName evidence="2">Uncharacterized protein</fullName>
    </submittedName>
</protein>
<dbReference type="InParanoid" id="C8XI80"/>
<dbReference type="AlphaFoldDB" id="C8XI80"/>
<sequence length="66" mass="7179" precursor="true">MNPWQVGPSAGQRLVSIAFGALLAAVMLSLAIELVREILPWLITAGVLVALGVVARWLYRRSHGRL</sequence>
<dbReference type="EMBL" id="CP001737">
    <property type="protein sequence ID" value="ACV78449.1"/>
    <property type="molecule type" value="Genomic_DNA"/>
</dbReference>
<keyword evidence="1" id="KW-0472">Membrane</keyword>
<dbReference type="HOGENOM" id="CLU_2826624_0_0_11"/>
<feature type="transmembrane region" description="Helical" evidence="1">
    <location>
        <begin position="38"/>
        <end position="59"/>
    </location>
</feature>
<accession>C8XI80</accession>
<evidence type="ECO:0000313" key="3">
    <source>
        <dbReference type="Proteomes" id="UP000002218"/>
    </source>
</evidence>
<keyword evidence="1" id="KW-0812">Transmembrane</keyword>
<organism evidence="2 3">
    <name type="scientific">Nakamurella multipartita (strain ATCC 700099 / DSM 44233 / CIP 104796 / JCM 9543 / NBRC 105858 / Y-104)</name>
    <name type="common">Microsphaera multipartita</name>
    <dbReference type="NCBI Taxonomy" id="479431"/>
    <lineage>
        <taxon>Bacteria</taxon>
        <taxon>Bacillati</taxon>
        <taxon>Actinomycetota</taxon>
        <taxon>Actinomycetes</taxon>
        <taxon>Nakamurellales</taxon>
        <taxon>Nakamurellaceae</taxon>
        <taxon>Nakamurella</taxon>
    </lineage>
</organism>